<reference evidence="1 2" key="1">
    <citation type="submission" date="2021-03" db="EMBL/GenBank/DDBJ databases">
        <title>Genomic Encyclopedia of Type Strains, Phase IV (KMG-IV): sequencing the most valuable type-strain genomes for metagenomic binning, comparative biology and taxonomic classification.</title>
        <authorList>
            <person name="Goeker M."/>
        </authorList>
    </citation>
    <scope>NUCLEOTIDE SEQUENCE [LARGE SCALE GENOMIC DNA]</scope>
    <source>
        <strain evidence="1 2">DSM 25790</strain>
    </source>
</reference>
<organism evidence="1 2">
    <name type="scientific">Virgibacillus alimentarius</name>
    <dbReference type="NCBI Taxonomy" id="698769"/>
    <lineage>
        <taxon>Bacteria</taxon>
        <taxon>Bacillati</taxon>
        <taxon>Bacillota</taxon>
        <taxon>Bacilli</taxon>
        <taxon>Bacillales</taxon>
        <taxon>Bacillaceae</taxon>
        <taxon>Virgibacillus</taxon>
    </lineage>
</organism>
<sequence>MTERKSYFVTVDKDDIRETSVKDGIEYEIYASPEELNEIKELFDEKDNDVKNTVKYLAKPFNERGADDERNNYDYHLLTIYRRIYDLGTVETKAEIKALGIFN</sequence>
<evidence type="ECO:0000313" key="2">
    <source>
        <dbReference type="Proteomes" id="UP001519294"/>
    </source>
</evidence>
<dbReference type="EMBL" id="JAGIKX010000001">
    <property type="protein sequence ID" value="MBP2256187.1"/>
    <property type="molecule type" value="Genomic_DNA"/>
</dbReference>
<accession>A0ABS4S3W9</accession>
<name>A0ABS4S3W9_9BACI</name>
<protein>
    <submittedName>
        <fullName evidence="1">Transcriptional/translational regulatory protein YebC/TACO1</fullName>
    </submittedName>
</protein>
<dbReference type="RefSeq" id="WP_029269772.1">
    <property type="nucleotide sequence ID" value="NZ_JAGIKX010000001.1"/>
</dbReference>
<proteinExistence type="predicted"/>
<gene>
    <name evidence="1" type="ORF">J2Z81_000119</name>
</gene>
<evidence type="ECO:0000313" key="1">
    <source>
        <dbReference type="EMBL" id="MBP2256187.1"/>
    </source>
</evidence>
<comment type="caution">
    <text evidence="1">The sequence shown here is derived from an EMBL/GenBank/DDBJ whole genome shotgun (WGS) entry which is preliminary data.</text>
</comment>
<dbReference type="Proteomes" id="UP001519294">
    <property type="component" value="Unassembled WGS sequence"/>
</dbReference>
<keyword evidence="2" id="KW-1185">Reference proteome</keyword>